<dbReference type="SUPFAM" id="SSF55729">
    <property type="entry name" value="Acyl-CoA N-acyltransferases (Nat)"/>
    <property type="match status" value="1"/>
</dbReference>
<dbReference type="Proteomes" id="UP000198704">
    <property type="component" value="Unassembled WGS sequence"/>
</dbReference>
<evidence type="ECO:0000259" key="1">
    <source>
        <dbReference type="PROSITE" id="PS51186"/>
    </source>
</evidence>
<dbReference type="InterPro" id="IPR000182">
    <property type="entry name" value="GNAT_dom"/>
</dbReference>
<dbReference type="GO" id="GO:0005840">
    <property type="term" value="C:ribosome"/>
    <property type="evidence" value="ECO:0007669"/>
    <property type="project" value="UniProtKB-KW"/>
</dbReference>
<dbReference type="STRING" id="582672.SAMN05216360_104348"/>
<organism evidence="2 3">
    <name type="scientific">Methylobacterium phyllostachyos</name>
    <dbReference type="NCBI Taxonomy" id="582672"/>
    <lineage>
        <taxon>Bacteria</taxon>
        <taxon>Pseudomonadati</taxon>
        <taxon>Pseudomonadota</taxon>
        <taxon>Alphaproteobacteria</taxon>
        <taxon>Hyphomicrobiales</taxon>
        <taxon>Methylobacteriaceae</taxon>
        <taxon>Methylobacterium</taxon>
    </lineage>
</organism>
<gene>
    <name evidence="2" type="ORF">SAMN05216360_104348</name>
</gene>
<feature type="domain" description="N-acetyltransferase" evidence="1">
    <location>
        <begin position="3"/>
        <end position="162"/>
    </location>
</feature>
<protein>
    <submittedName>
        <fullName evidence="2">Ribosomal protein S18 acetylase RimI</fullName>
    </submittedName>
</protein>
<sequence>MIVQIRRAAEADHAAIARIVLPTIRAGETYALDRGLSEVDALAYWMGADRETYVAEQEGIVIGTYYLRANQGGGGAHVANCGFMTDRAASGRGVARSMAAHALDRARACGFAAMQFNFVVITNVRAIRLWESLGFAVVGRLPGAFRHPIHGCVDALVMFRTL</sequence>
<name>A0A1G9XEK8_9HYPH</name>
<accession>A0A1G9XEK8</accession>
<dbReference type="AlphaFoldDB" id="A0A1G9XEK8"/>
<reference evidence="3" key="1">
    <citation type="submission" date="2016-10" db="EMBL/GenBank/DDBJ databases">
        <authorList>
            <person name="Varghese N."/>
            <person name="Submissions S."/>
        </authorList>
    </citation>
    <scope>NUCLEOTIDE SEQUENCE [LARGE SCALE GENOMIC DNA]</scope>
    <source>
        <strain evidence="3">BL47</strain>
    </source>
</reference>
<dbReference type="PROSITE" id="PS51186">
    <property type="entry name" value="GNAT"/>
    <property type="match status" value="1"/>
</dbReference>
<keyword evidence="2" id="KW-0687">Ribonucleoprotein</keyword>
<keyword evidence="3" id="KW-1185">Reference proteome</keyword>
<evidence type="ECO:0000313" key="3">
    <source>
        <dbReference type="Proteomes" id="UP000198704"/>
    </source>
</evidence>
<proteinExistence type="predicted"/>
<dbReference type="InterPro" id="IPR052742">
    <property type="entry name" value="Mito_N-acetyltransferase"/>
</dbReference>
<dbReference type="InterPro" id="IPR016181">
    <property type="entry name" value="Acyl_CoA_acyltransferase"/>
</dbReference>
<dbReference type="PANTHER" id="PTHR43138">
    <property type="entry name" value="ACETYLTRANSFERASE, GNAT FAMILY"/>
    <property type="match status" value="1"/>
</dbReference>
<keyword evidence="2" id="KW-0689">Ribosomal protein</keyword>
<evidence type="ECO:0000313" key="2">
    <source>
        <dbReference type="EMBL" id="SDM94705.1"/>
    </source>
</evidence>
<dbReference type="GO" id="GO:0016747">
    <property type="term" value="F:acyltransferase activity, transferring groups other than amino-acyl groups"/>
    <property type="evidence" value="ECO:0007669"/>
    <property type="project" value="InterPro"/>
</dbReference>
<dbReference type="CDD" id="cd04301">
    <property type="entry name" value="NAT_SF"/>
    <property type="match status" value="1"/>
</dbReference>
<dbReference type="Pfam" id="PF00583">
    <property type="entry name" value="Acetyltransf_1"/>
    <property type="match status" value="1"/>
</dbReference>
<dbReference type="PANTHER" id="PTHR43138:SF1">
    <property type="entry name" value="N-ACETYLTRANSFERASE ACA1"/>
    <property type="match status" value="1"/>
</dbReference>
<dbReference type="Gene3D" id="3.40.630.30">
    <property type="match status" value="1"/>
</dbReference>
<dbReference type="EMBL" id="FNHS01000004">
    <property type="protein sequence ID" value="SDM94705.1"/>
    <property type="molecule type" value="Genomic_DNA"/>
</dbReference>